<keyword evidence="4 6" id="KW-1133">Transmembrane helix</keyword>
<dbReference type="AlphaFoldDB" id="A0A1F6AZA6"/>
<gene>
    <name evidence="7" type="ORF">A2973_05170</name>
</gene>
<keyword evidence="3 6" id="KW-0812">Transmembrane</keyword>
<evidence type="ECO:0000313" key="7">
    <source>
        <dbReference type="EMBL" id="OGG30009.1"/>
    </source>
</evidence>
<feature type="transmembrane region" description="Helical" evidence="6">
    <location>
        <begin position="349"/>
        <end position="372"/>
    </location>
</feature>
<evidence type="ECO:0000256" key="1">
    <source>
        <dbReference type="ARBA" id="ARBA00004141"/>
    </source>
</evidence>
<keyword evidence="2" id="KW-0813">Transport</keyword>
<comment type="subcellular location">
    <subcellularLocation>
        <location evidence="1">Membrane</location>
        <topology evidence="1">Multi-pass membrane protein</topology>
    </subcellularLocation>
</comment>
<dbReference type="PANTHER" id="PTHR11706">
    <property type="entry name" value="SOLUTE CARRIER PROTEIN FAMILY 11 MEMBER"/>
    <property type="match status" value="1"/>
</dbReference>
<feature type="transmembrane region" description="Helical" evidence="6">
    <location>
        <begin position="82"/>
        <end position="106"/>
    </location>
</feature>
<feature type="transmembrane region" description="Helical" evidence="6">
    <location>
        <begin position="118"/>
        <end position="135"/>
    </location>
</feature>
<evidence type="ECO:0000256" key="2">
    <source>
        <dbReference type="ARBA" id="ARBA00022448"/>
    </source>
</evidence>
<organism evidence="7 8">
    <name type="scientific">Candidatus Gottesmanbacteria bacterium RIFCSPLOWO2_01_FULL_49_10</name>
    <dbReference type="NCBI Taxonomy" id="1798396"/>
    <lineage>
        <taxon>Bacteria</taxon>
        <taxon>Candidatus Gottesmaniibacteriota</taxon>
    </lineage>
</organism>
<feature type="transmembrane region" description="Helical" evidence="6">
    <location>
        <begin position="384"/>
        <end position="406"/>
    </location>
</feature>
<feature type="transmembrane region" description="Helical" evidence="6">
    <location>
        <begin position="233"/>
        <end position="254"/>
    </location>
</feature>
<dbReference type="InterPro" id="IPR001046">
    <property type="entry name" value="NRAMP_fam"/>
</dbReference>
<feature type="transmembrane region" description="Helical" evidence="6">
    <location>
        <begin position="324"/>
        <end position="343"/>
    </location>
</feature>
<dbReference type="EMBL" id="MFJZ01000032">
    <property type="protein sequence ID" value="OGG30009.1"/>
    <property type="molecule type" value="Genomic_DNA"/>
</dbReference>
<evidence type="ECO:0000256" key="4">
    <source>
        <dbReference type="ARBA" id="ARBA00022989"/>
    </source>
</evidence>
<proteinExistence type="predicted"/>
<dbReference type="GO" id="GO:0005384">
    <property type="term" value="F:manganese ion transmembrane transporter activity"/>
    <property type="evidence" value="ECO:0007669"/>
    <property type="project" value="TreeGrafter"/>
</dbReference>
<protein>
    <recommendedName>
        <fullName evidence="9">Iron transporter</fullName>
    </recommendedName>
</protein>
<feature type="transmembrane region" description="Helical" evidence="6">
    <location>
        <begin position="182"/>
        <end position="203"/>
    </location>
</feature>
<dbReference type="PANTHER" id="PTHR11706:SF33">
    <property type="entry name" value="NATURAL RESISTANCE-ASSOCIATED MACROPHAGE PROTEIN 2"/>
    <property type="match status" value="1"/>
</dbReference>
<evidence type="ECO:0000256" key="6">
    <source>
        <dbReference type="SAM" id="Phobius"/>
    </source>
</evidence>
<keyword evidence="5 6" id="KW-0472">Membrane</keyword>
<dbReference type="GO" id="GO:0005886">
    <property type="term" value="C:plasma membrane"/>
    <property type="evidence" value="ECO:0007669"/>
    <property type="project" value="TreeGrafter"/>
</dbReference>
<dbReference type="Pfam" id="PF01566">
    <property type="entry name" value="Nramp"/>
    <property type="match status" value="1"/>
</dbReference>
<reference evidence="7 8" key="1">
    <citation type="journal article" date="2016" name="Nat. Commun.">
        <title>Thousands of microbial genomes shed light on interconnected biogeochemical processes in an aquifer system.</title>
        <authorList>
            <person name="Anantharaman K."/>
            <person name="Brown C.T."/>
            <person name="Hug L.A."/>
            <person name="Sharon I."/>
            <person name="Castelle C.J."/>
            <person name="Probst A.J."/>
            <person name="Thomas B.C."/>
            <person name="Singh A."/>
            <person name="Wilkins M.J."/>
            <person name="Karaoz U."/>
            <person name="Brodie E.L."/>
            <person name="Williams K.H."/>
            <person name="Hubbard S.S."/>
            <person name="Banfield J.F."/>
        </authorList>
    </citation>
    <scope>NUCLEOTIDE SEQUENCE [LARGE SCALE GENOMIC DNA]</scope>
</reference>
<accession>A0A1F6AZA6</accession>
<feature type="transmembrane region" description="Helical" evidence="6">
    <location>
        <begin position="279"/>
        <end position="304"/>
    </location>
</feature>
<dbReference type="GO" id="GO:0034755">
    <property type="term" value="P:iron ion transmembrane transport"/>
    <property type="evidence" value="ECO:0007669"/>
    <property type="project" value="TreeGrafter"/>
</dbReference>
<dbReference type="GO" id="GO:0015086">
    <property type="term" value="F:cadmium ion transmembrane transporter activity"/>
    <property type="evidence" value="ECO:0007669"/>
    <property type="project" value="TreeGrafter"/>
</dbReference>
<feature type="transmembrane region" description="Helical" evidence="6">
    <location>
        <begin position="144"/>
        <end position="162"/>
    </location>
</feature>
<dbReference type="STRING" id="1798396.A2973_05170"/>
<evidence type="ECO:0000313" key="8">
    <source>
        <dbReference type="Proteomes" id="UP000176409"/>
    </source>
</evidence>
<evidence type="ECO:0008006" key="9">
    <source>
        <dbReference type="Google" id="ProtNLM"/>
    </source>
</evidence>
<dbReference type="Proteomes" id="UP000176409">
    <property type="component" value="Unassembled WGS sequence"/>
</dbReference>
<name>A0A1F6AZA6_9BACT</name>
<evidence type="ECO:0000256" key="5">
    <source>
        <dbReference type="ARBA" id="ARBA00023136"/>
    </source>
</evidence>
<comment type="caution">
    <text evidence="7">The sequence shown here is derived from an EMBL/GenBank/DDBJ whole genome shotgun (WGS) entry which is preliminary data.</text>
</comment>
<sequence length="412" mass="45033">MVVRWRRIIKKWIPGIISGGADNDPSGIATYSISGAQFGYNQLWLLILSTPMLISVQAMCGRLGDVKKKGLMMIIREHYAPAIAILASVVLIITNTATLGADIAGMADAFGLVTKTSFMWWVLPLSVRLWYVIVFKNFKIIERYLFGLSFVFFAYIVSGILAKPDWGKVLVSIVHPTTSFTLEYFVAATGLLGTTITPFLFFWQARQGVEEHQKTQELTLEAKREDARVAPGFIYSNVISLFIMISTAAVIHAGGAKGIVTAADAARGLEPIAGPLSKYVFAFGIIGAGLMAIPVLATSTAYAVAETFGWRESLSDAVSRARGFYAVISATMVFGVLVAISGVPPMIALLYSQVLNGILGPILVVLIILMCNDQKIMGRFVNRWFDNVFGWITVVTMVLGSTGMFWQLVFRK</sequence>
<evidence type="ECO:0000256" key="3">
    <source>
        <dbReference type="ARBA" id="ARBA00022692"/>
    </source>
</evidence>